<dbReference type="HOGENOM" id="CLU_2204572_0_0_0"/>
<dbReference type="RefSeq" id="WP_013558530.1">
    <property type="nucleotide sequence ID" value="NC_014960.1"/>
</dbReference>
<dbReference type="Proteomes" id="UP000008922">
    <property type="component" value="Chromosome"/>
</dbReference>
<gene>
    <name evidence="1" type="ordered locus">ANT_00980</name>
</gene>
<name>E8MYY9_ANATU</name>
<dbReference type="InParanoid" id="E8MYY9"/>
<dbReference type="OrthoDB" id="166004at2"/>
<keyword evidence="2" id="KW-1185">Reference proteome</keyword>
<accession>E8MYY9</accession>
<organism evidence="1 2">
    <name type="scientific">Anaerolinea thermophila (strain DSM 14523 / JCM 11388 / NBRC 100420 / UNI-1)</name>
    <dbReference type="NCBI Taxonomy" id="926569"/>
    <lineage>
        <taxon>Bacteria</taxon>
        <taxon>Bacillati</taxon>
        <taxon>Chloroflexota</taxon>
        <taxon>Anaerolineae</taxon>
        <taxon>Anaerolineales</taxon>
        <taxon>Anaerolineaceae</taxon>
        <taxon>Anaerolinea</taxon>
    </lineage>
</organism>
<reference evidence="1 2" key="1">
    <citation type="submission" date="2010-12" db="EMBL/GenBank/DDBJ databases">
        <title>Whole genome sequence of Anaerolinea thermophila UNI-1.</title>
        <authorList>
            <person name="Narita-Yamada S."/>
            <person name="Kishi E."/>
            <person name="Watanabe Y."/>
            <person name="Takasaki K."/>
            <person name="Ankai A."/>
            <person name="Oguchi A."/>
            <person name="Fukui S."/>
            <person name="Takahashi M."/>
            <person name="Yashiro I."/>
            <person name="Hosoyama A."/>
            <person name="Sekiguchi Y."/>
            <person name="Hanada S."/>
            <person name="Fujita N."/>
        </authorList>
    </citation>
    <scope>NUCLEOTIDE SEQUENCE [LARGE SCALE GENOMIC DNA]</scope>
    <source>
        <strain evidence="2">DSM 14523 / JCM 11388 / NBRC 100420 / UNI-1</strain>
    </source>
</reference>
<dbReference type="STRING" id="926569.ANT_00980"/>
<proteinExistence type="predicted"/>
<evidence type="ECO:0000313" key="1">
    <source>
        <dbReference type="EMBL" id="BAJ62132.1"/>
    </source>
</evidence>
<evidence type="ECO:0000313" key="2">
    <source>
        <dbReference type="Proteomes" id="UP000008922"/>
    </source>
</evidence>
<sequence>MEKAPRKVDAVVEAVHYTPEGKIDFVRLHERRGAVFGDHILVRREDLMQRLRAKQVIYSGRRLAPWGNQFEFGAPLRLVNHNGGEWVRCGEDDSAEARDLLKGVPVL</sequence>
<dbReference type="EMBL" id="AP012029">
    <property type="protein sequence ID" value="BAJ62132.1"/>
    <property type="molecule type" value="Genomic_DNA"/>
</dbReference>
<protein>
    <submittedName>
        <fullName evidence="1">Uncharacterized protein</fullName>
    </submittedName>
</protein>
<dbReference type="AlphaFoldDB" id="E8MYY9"/>
<dbReference type="KEGG" id="atm:ANT_00980"/>